<feature type="domain" description="HTH tetR-type" evidence="4">
    <location>
        <begin position="11"/>
        <end position="71"/>
    </location>
</feature>
<dbReference type="SUPFAM" id="SSF46689">
    <property type="entry name" value="Homeodomain-like"/>
    <property type="match status" value="1"/>
</dbReference>
<evidence type="ECO:0000313" key="5">
    <source>
        <dbReference type="EMBL" id="MFD2616361.1"/>
    </source>
</evidence>
<dbReference type="RefSeq" id="WP_141189790.1">
    <property type="nucleotide sequence ID" value="NZ_JBHUMR010000007.1"/>
</dbReference>
<dbReference type="InterPro" id="IPR009057">
    <property type="entry name" value="Homeodomain-like_sf"/>
</dbReference>
<dbReference type="Gene3D" id="1.10.357.10">
    <property type="entry name" value="Tetracycline Repressor, domain 2"/>
    <property type="match status" value="1"/>
</dbReference>
<name>A0ABW5PM45_9BACI</name>
<dbReference type="InterPro" id="IPR050624">
    <property type="entry name" value="HTH-type_Tx_Regulator"/>
</dbReference>
<feature type="DNA-binding region" description="H-T-H motif" evidence="3">
    <location>
        <begin position="34"/>
        <end position="53"/>
    </location>
</feature>
<keyword evidence="1" id="KW-0678">Repressor</keyword>
<dbReference type="Pfam" id="PF00440">
    <property type="entry name" value="TetR_N"/>
    <property type="match status" value="1"/>
</dbReference>
<reference evidence="6" key="1">
    <citation type="journal article" date="2019" name="Int. J. Syst. Evol. Microbiol.">
        <title>The Global Catalogue of Microorganisms (GCM) 10K type strain sequencing project: providing services to taxonomists for standard genome sequencing and annotation.</title>
        <authorList>
            <consortium name="The Broad Institute Genomics Platform"/>
            <consortium name="The Broad Institute Genome Sequencing Center for Infectious Disease"/>
            <person name="Wu L."/>
            <person name="Ma J."/>
        </authorList>
    </citation>
    <scope>NUCLEOTIDE SEQUENCE [LARGE SCALE GENOMIC DNA]</scope>
    <source>
        <strain evidence="6">TISTR 2241</strain>
    </source>
</reference>
<protein>
    <submittedName>
        <fullName evidence="5">TetR/AcrR family transcriptional regulator</fullName>
    </submittedName>
</protein>
<sequence>MDHPSVDLRIKKTKHAIKEQFIKLLAEKNFTHITIKDITEKALIGRGTFYLHYKDKYDLLSQIIKKEIQLLLKNLEPEKALNYGRLKEKLVIEYITKMLTHIRDHHLFFKVMFINEGVVGFRQQLKKAMVGKVKENPHFMNSADPIDLEVTVTFVSSGILGVLEWWIKADMPLDPDVLASKLQSIISRGPAETNGFRVITE</sequence>
<keyword evidence="6" id="KW-1185">Reference proteome</keyword>
<evidence type="ECO:0000256" key="3">
    <source>
        <dbReference type="PROSITE-ProRule" id="PRU00335"/>
    </source>
</evidence>
<dbReference type="PANTHER" id="PTHR43479">
    <property type="entry name" value="ACREF/ENVCD OPERON REPRESSOR-RELATED"/>
    <property type="match status" value="1"/>
</dbReference>
<dbReference type="InterPro" id="IPR039532">
    <property type="entry name" value="TetR_C_Firmicutes"/>
</dbReference>
<dbReference type="EMBL" id="JBHUMR010000007">
    <property type="protein sequence ID" value="MFD2616361.1"/>
    <property type="molecule type" value="Genomic_DNA"/>
</dbReference>
<dbReference type="Pfam" id="PF14278">
    <property type="entry name" value="TetR_C_8"/>
    <property type="match status" value="1"/>
</dbReference>
<organism evidence="5 6">
    <name type="scientific">Terrilactibacillus laevilacticus</name>
    <dbReference type="NCBI Taxonomy" id="1380157"/>
    <lineage>
        <taxon>Bacteria</taxon>
        <taxon>Bacillati</taxon>
        <taxon>Bacillota</taxon>
        <taxon>Bacilli</taxon>
        <taxon>Bacillales</taxon>
        <taxon>Bacillaceae</taxon>
        <taxon>Terrilactibacillus</taxon>
    </lineage>
</organism>
<dbReference type="InterPro" id="IPR001647">
    <property type="entry name" value="HTH_TetR"/>
</dbReference>
<proteinExistence type="predicted"/>
<dbReference type="PROSITE" id="PS50977">
    <property type="entry name" value="HTH_TETR_2"/>
    <property type="match status" value="1"/>
</dbReference>
<keyword evidence="2 3" id="KW-0238">DNA-binding</keyword>
<gene>
    <name evidence="5" type="ORF">ACFSTF_03400</name>
</gene>
<dbReference type="Proteomes" id="UP001597458">
    <property type="component" value="Unassembled WGS sequence"/>
</dbReference>
<comment type="caution">
    <text evidence="5">The sequence shown here is derived from an EMBL/GenBank/DDBJ whole genome shotgun (WGS) entry which is preliminary data.</text>
</comment>
<evidence type="ECO:0000256" key="1">
    <source>
        <dbReference type="ARBA" id="ARBA00022491"/>
    </source>
</evidence>
<evidence type="ECO:0000256" key="2">
    <source>
        <dbReference type="ARBA" id="ARBA00023125"/>
    </source>
</evidence>
<accession>A0ABW5PM45</accession>
<evidence type="ECO:0000259" key="4">
    <source>
        <dbReference type="PROSITE" id="PS50977"/>
    </source>
</evidence>
<evidence type="ECO:0000313" key="6">
    <source>
        <dbReference type="Proteomes" id="UP001597458"/>
    </source>
</evidence>
<dbReference type="PANTHER" id="PTHR43479:SF7">
    <property type="entry name" value="TETR-FAMILY TRANSCRIPTIONAL REGULATOR"/>
    <property type="match status" value="1"/>
</dbReference>